<dbReference type="Proteomes" id="UP001152888">
    <property type="component" value="Unassembled WGS sequence"/>
</dbReference>
<feature type="region of interest" description="Disordered" evidence="1">
    <location>
        <begin position="79"/>
        <end position="106"/>
    </location>
</feature>
<dbReference type="OrthoDB" id="7471476at2759"/>
<sequence>MSHRILSQAELERIADRFGDTESEDETTATIREEVDDLSDTPSDHSDHDTESEIEHSSEEEEEFDQELTSRNYYYGRNRYKWSTTPPAPSRVRHNIIHLPGTEDQL</sequence>
<comment type="caution">
    <text evidence="2">The sequence shown here is derived from an EMBL/GenBank/DDBJ whole genome shotgun (WGS) entry which is preliminary data.</text>
</comment>
<accession>A0A9P0PAF4</accession>
<reference evidence="2" key="1">
    <citation type="submission" date="2022-03" db="EMBL/GenBank/DDBJ databases">
        <authorList>
            <person name="Sayadi A."/>
        </authorList>
    </citation>
    <scope>NUCLEOTIDE SEQUENCE</scope>
</reference>
<proteinExistence type="predicted"/>
<organism evidence="2 3">
    <name type="scientific">Acanthoscelides obtectus</name>
    <name type="common">Bean weevil</name>
    <name type="synonym">Bruchus obtectus</name>
    <dbReference type="NCBI Taxonomy" id="200917"/>
    <lineage>
        <taxon>Eukaryota</taxon>
        <taxon>Metazoa</taxon>
        <taxon>Ecdysozoa</taxon>
        <taxon>Arthropoda</taxon>
        <taxon>Hexapoda</taxon>
        <taxon>Insecta</taxon>
        <taxon>Pterygota</taxon>
        <taxon>Neoptera</taxon>
        <taxon>Endopterygota</taxon>
        <taxon>Coleoptera</taxon>
        <taxon>Polyphaga</taxon>
        <taxon>Cucujiformia</taxon>
        <taxon>Chrysomeloidea</taxon>
        <taxon>Chrysomelidae</taxon>
        <taxon>Bruchinae</taxon>
        <taxon>Bruchini</taxon>
        <taxon>Acanthoscelides</taxon>
    </lineage>
</organism>
<feature type="region of interest" description="Disordered" evidence="1">
    <location>
        <begin position="15"/>
        <end position="67"/>
    </location>
</feature>
<gene>
    <name evidence="2" type="ORF">ACAOBT_LOCUS10901</name>
</gene>
<feature type="compositionally biased region" description="Basic and acidic residues" evidence="1">
    <location>
        <begin position="42"/>
        <end position="57"/>
    </location>
</feature>
<dbReference type="AlphaFoldDB" id="A0A9P0PAF4"/>
<dbReference type="EMBL" id="CAKOFQ010006818">
    <property type="protein sequence ID" value="CAH1974115.1"/>
    <property type="molecule type" value="Genomic_DNA"/>
</dbReference>
<keyword evidence="3" id="KW-1185">Reference proteome</keyword>
<protein>
    <submittedName>
        <fullName evidence="2">Uncharacterized protein</fullName>
    </submittedName>
</protein>
<evidence type="ECO:0000313" key="2">
    <source>
        <dbReference type="EMBL" id="CAH1974115.1"/>
    </source>
</evidence>
<evidence type="ECO:0000256" key="1">
    <source>
        <dbReference type="SAM" id="MobiDB-lite"/>
    </source>
</evidence>
<evidence type="ECO:0000313" key="3">
    <source>
        <dbReference type="Proteomes" id="UP001152888"/>
    </source>
</evidence>
<name>A0A9P0PAF4_ACAOB</name>